<dbReference type="InterPro" id="IPR012910">
    <property type="entry name" value="Plug_dom"/>
</dbReference>
<evidence type="ECO:0000256" key="12">
    <source>
        <dbReference type="RuleBase" id="RU003357"/>
    </source>
</evidence>
<evidence type="ECO:0000256" key="9">
    <source>
        <dbReference type="ARBA" id="ARBA00023170"/>
    </source>
</evidence>
<comment type="subcellular location">
    <subcellularLocation>
        <location evidence="1 11">Cell outer membrane</location>
        <topology evidence="1 11">Multi-pass membrane protein</topology>
    </subcellularLocation>
</comment>
<dbReference type="GO" id="GO:0009279">
    <property type="term" value="C:cell outer membrane"/>
    <property type="evidence" value="ECO:0007669"/>
    <property type="project" value="UniProtKB-SubCell"/>
</dbReference>
<keyword evidence="6" id="KW-0732">Signal</keyword>
<dbReference type="GO" id="GO:0015344">
    <property type="term" value="F:siderophore uptake transmembrane transporter activity"/>
    <property type="evidence" value="ECO:0007669"/>
    <property type="project" value="TreeGrafter"/>
</dbReference>
<evidence type="ECO:0000259" key="15">
    <source>
        <dbReference type="Pfam" id="PF00593"/>
    </source>
</evidence>
<dbReference type="PANTHER" id="PTHR30069:SF29">
    <property type="entry name" value="HEMOGLOBIN AND HEMOGLOBIN-HAPTOGLOBIN-BINDING PROTEIN 1-RELATED"/>
    <property type="match status" value="1"/>
</dbReference>
<keyword evidence="18" id="KW-1185">Reference proteome</keyword>
<keyword evidence="10 11" id="KW-0998">Cell outer membrane</keyword>
<dbReference type="InterPro" id="IPR037066">
    <property type="entry name" value="Plug_dom_sf"/>
</dbReference>
<evidence type="ECO:0000256" key="4">
    <source>
        <dbReference type="ARBA" id="ARBA00022452"/>
    </source>
</evidence>
<evidence type="ECO:0000256" key="8">
    <source>
        <dbReference type="ARBA" id="ARBA00023136"/>
    </source>
</evidence>
<feature type="transmembrane region" description="Helical" evidence="14">
    <location>
        <begin position="6"/>
        <end position="25"/>
    </location>
</feature>
<keyword evidence="3 11" id="KW-0813">Transport</keyword>
<dbReference type="Gene3D" id="2.40.170.20">
    <property type="entry name" value="TonB-dependent receptor, beta-barrel domain"/>
    <property type="match status" value="1"/>
</dbReference>
<dbReference type="CDD" id="cd01347">
    <property type="entry name" value="ligand_gated_channel"/>
    <property type="match status" value="1"/>
</dbReference>
<reference evidence="17 18" key="2">
    <citation type="submission" date="2019-01" db="EMBL/GenBank/DDBJ databases">
        <title>Motilimonas pumilus sp. nov., isolated from the gut of sea cucumber (Apostichopus japonicus).</title>
        <authorList>
            <person name="Wang F.-Q."/>
            <person name="Ren L.-H."/>
            <person name="Lin Y.-W."/>
            <person name="Sun G.-H."/>
            <person name="Du Z.-J."/>
            <person name="Zhao J.-X."/>
            <person name="Liu X.-J."/>
            <person name="Liu L.-J."/>
        </authorList>
    </citation>
    <scope>NUCLEOTIDE SEQUENCE [LARGE SCALE GENOMIC DNA]</scope>
    <source>
        <strain evidence="17 18">PLHSC7-2</strain>
    </source>
</reference>
<dbReference type="Pfam" id="PF07715">
    <property type="entry name" value="Plug"/>
    <property type="match status" value="1"/>
</dbReference>
<keyword evidence="7 12" id="KW-0798">TonB box</keyword>
<evidence type="ECO:0000256" key="13">
    <source>
        <dbReference type="SAM" id="MobiDB-lite"/>
    </source>
</evidence>
<evidence type="ECO:0000256" key="6">
    <source>
        <dbReference type="ARBA" id="ARBA00022729"/>
    </source>
</evidence>
<keyword evidence="9 17" id="KW-0675">Receptor</keyword>
<evidence type="ECO:0000256" key="10">
    <source>
        <dbReference type="ARBA" id="ARBA00023237"/>
    </source>
</evidence>
<comment type="caution">
    <text evidence="17">The sequence shown here is derived from an EMBL/GenBank/DDBJ whole genome shotgun (WGS) entry which is preliminary data.</text>
</comment>
<evidence type="ECO:0000256" key="1">
    <source>
        <dbReference type="ARBA" id="ARBA00004571"/>
    </source>
</evidence>
<dbReference type="InterPro" id="IPR000531">
    <property type="entry name" value="Beta-barrel_TonB"/>
</dbReference>
<dbReference type="Pfam" id="PF00593">
    <property type="entry name" value="TonB_dep_Rec_b-barrel"/>
    <property type="match status" value="1"/>
</dbReference>
<dbReference type="PANTHER" id="PTHR30069">
    <property type="entry name" value="TONB-DEPENDENT OUTER MEMBRANE RECEPTOR"/>
    <property type="match status" value="1"/>
</dbReference>
<evidence type="ECO:0000256" key="14">
    <source>
        <dbReference type="SAM" id="Phobius"/>
    </source>
</evidence>
<dbReference type="InterPro" id="IPR036942">
    <property type="entry name" value="Beta-barrel_TonB_sf"/>
</dbReference>
<dbReference type="Proteomes" id="UP000283255">
    <property type="component" value="Unassembled WGS sequence"/>
</dbReference>
<dbReference type="Gene3D" id="2.170.130.10">
    <property type="entry name" value="TonB-dependent receptor, plug domain"/>
    <property type="match status" value="1"/>
</dbReference>
<reference evidence="17 18" key="1">
    <citation type="submission" date="2018-09" db="EMBL/GenBank/DDBJ databases">
        <authorList>
            <person name="Wang F."/>
        </authorList>
    </citation>
    <scope>NUCLEOTIDE SEQUENCE [LARGE SCALE GENOMIC DNA]</scope>
    <source>
        <strain evidence="17 18">PLHSC7-2</strain>
    </source>
</reference>
<evidence type="ECO:0000313" key="17">
    <source>
        <dbReference type="EMBL" id="RJG47501.1"/>
    </source>
</evidence>
<evidence type="ECO:0000256" key="3">
    <source>
        <dbReference type="ARBA" id="ARBA00022448"/>
    </source>
</evidence>
<dbReference type="EMBL" id="QZCH01000013">
    <property type="protein sequence ID" value="RJG47501.1"/>
    <property type="molecule type" value="Genomic_DNA"/>
</dbReference>
<feature type="region of interest" description="Disordered" evidence="13">
    <location>
        <begin position="391"/>
        <end position="410"/>
    </location>
</feature>
<dbReference type="GO" id="GO:0044718">
    <property type="term" value="P:siderophore transmembrane transport"/>
    <property type="evidence" value="ECO:0007669"/>
    <property type="project" value="TreeGrafter"/>
</dbReference>
<gene>
    <name evidence="17" type="ORF">D1Z90_11365</name>
</gene>
<comment type="similarity">
    <text evidence="2">Belongs to the TonB-dependent receptor family. Hemoglobin/haptoglobin binding protein subfamily.</text>
</comment>
<dbReference type="SUPFAM" id="SSF56935">
    <property type="entry name" value="Porins"/>
    <property type="match status" value="1"/>
</dbReference>
<feature type="domain" description="TonB-dependent receptor-like beta-barrel" evidence="15">
    <location>
        <begin position="220"/>
        <end position="672"/>
    </location>
</feature>
<keyword evidence="5 11" id="KW-0812">Transmembrane</keyword>
<evidence type="ECO:0000256" key="2">
    <source>
        <dbReference type="ARBA" id="ARBA00008143"/>
    </source>
</evidence>
<proteinExistence type="inferred from homology"/>
<dbReference type="InterPro" id="IPR039426">
    <property type="entry name" value="TonB-dep_rcpt-like"/>
</dbReference>
<evidence type="ECO:0000313" key="18">
    <source>
        <dbReference type="Proteomes" id="UP000283255"/>
    </source>
</evidence>
<keyword evidence="8 11" id="KW-0472">Membrane</keyword>
<keyword evidence="14" id="KW-1133">Transmembrane helix</keyword>
<accession>A0A418YEC0</accession>
<evidence type="ECO:0000256" key="11">
    <source>
        <dbReference type="PROSITE-ProRule" id="PRU01360"/>
    </source>
</evidence>
<dbReference type="AlphaFoldDB" id="A0A418YEC0"/>
<sequence>MLLLMIITIITMPVFLVMVYGLGVGKMDFIKPCNIRLTGYSCMLAAIGLSSPVWAQVPTNDAADIVVVTGTKTERKLLDVPVRTEVVTAAELAKSHARDLAEGLKNVPGLLIKPIHGKSGQEVWLQGIDANRVLILVDGLPVTASTGSSVDLTQIAVADVSHVEIVKGAVSALYGSEAMGGVVNVITRQPQQELAYSLTLDSGSYGDHDVSRTPFNDNHLGLHVSKGGDNWFGQLTFDIRDKGGSDLDPDTWSFEGDKGDKTNLAGELGYRFDNGAEIKLKPSYYKEDLVKQFDTFVPGIGDVKKVKGEQATRKNIALAVSTPVLQDSEINFWYMHENFEDITQQDVVSTDYTDQERVGENQFDKAELQFDTVWGDNHFITAGIVGFQSELKQQQTKSSPQGSNRFSELNGQQNRHATELYLQDDIFITDEIEILPGLRYQYDSDFGSHTAPKINAMYRPAGLESYNGIFRAGVGNGYRTPTLKERHYIFDHSALGYMVIGNPDLSPESSVSFQLGTEFSQAQHYRADINLFYNKIKDLIDTDLNHQASAETGLQIFEYTNIGKATTAGVDLATSYFFTPEFSGDFAYSYLYAKDDNTNKHLTQRPEHQIKVKLNYHISAINSDLTLYGNYQSEEFIDSANNTTSPAYSTFDFKLNSQINDHFKVFVGLDNLTDTVRDTPATGTDFRPKTGRFVYAGFRIDG</sequence>
<evidence type="ECO:0000259" key="16">
    <source>
        <dbReference type="Pfam" id="PF07715"/>
    </source>
</evidence>
<evidence type="ECO:0000256" key="5">
    <source>
        <dbReference type="ARBA" id="ARBA00022692"/>
    </source>
</evidence>
<keyword evidence="4 11" id="KW-1134">Transmembrane beta strand</keyword>
<organism evidence="17 18">
    <name type="scientific">Motilimonas pumila</name>
    <dbReference type="NCBI Taxonomy" id="2303987"/>
    <lineage>
        <taxon>Bacteria</taxon>
        <taxon>Pseudomonadati</taxon>
        <taxon>Pseudomonadota</taxon>
        <taxon>Gammaproteobacteria</taxon>
        <taxon>Alteromonadales</taxon>
        <taxon>Alteromonadales genera incertae sedis</taxon>
        <taxon>Motilimonas</taxon>
    </lineage>
</organism>
<feature type="domain" description="TonB-dependent receptor plug" evidence="16">
    <location>
        <begin position="77"/>
        <end position="182"/>
    </location>
</feature>
<name>A0A418YEC0_9GAMM</name>
<dbReference type="PROSITE" id="PS52016">
    <property type="entry name" value="TONB_DEPENDENT_REC_3"/>
    <property type="match status" value="1"/>
</dbReference>
<evidence type="ECO:0000256" key="7">
    <source>
        <dbReference type="ARBA" id="ARBA00023077"/>
    </source>
</evidence>
<protein>
    <submittedName>
        <fullName evidence="17">TonB-dependent receptor</fullName>
    </submittedName>
</protein>